<evidence type="ECO:0000313" key="1">
    <source>
        <dbReference type="EMBL" id="KAK7042370.1"/>
    </source>
</evidence>
<dbReference type="EMBL" id="JAWWNJ010000013">
    <property type="protein sequence ID" value="KAK7042370.1"/>
    <property type="molecule type" value="Genomic_DNA"/>
</dbReference>
<organism evidence="1 2">
    <name type="scientific">Favolaschia claudopus</name>
    <dbReference type="NCBI Taxonomy" id="2862362"/>
    <lineage>
        <taxon>Eukaryota</taxon>
        <taxon>Fungi</taxon>
        <taxon>Dikarya</taxon>
        <taxon>Basidiomycota</taxon>
        <taxon>Agaricomycotina</taxon>
        <taxon>Agaricomycetes</taxon>
        <taxon>Agaricomycetidae</taxon>
        <taxon>Agaricales</taxon>
        <taxon>Marasmiineae</taxon>
        <taxon>Mycenaceae</taxon>
        <taxon>Favolaschia</taxon>
    </lineage>
</organism>
<evidence type="ECO:0008006" key="3">
    <source>
        <dbReference type="Google" id="ProtNLM"/>
    </source>
</evidence>
<name>A0AAW0CTS7_9AGAR</name>
<reference evidence="1 2" key="1">
    <citation type="journal article" date="2024" name="J Genomics">
        <title>Draft genome sequencing and assembly of Favolaschia claudopus CIRM-BRFM 2984 isolated from oak limbs.</title>
        <authorList>
            <person name="Navarro D."/>
            <person name="Drula E."/>
            <person name="Chaduli D."/>
            <person name="Cazenave R."/>
            <person name="Ahrendt S."/>
            <person name="Wang J."/>
            <person name="Lipzen A."/>
            <person name="Daum C."/>
            <person name="Barry K."/>
            <person name="Grigoriev I.V."/>
            <person name="Favel A."/>
            <person name="Rosso M.N."/>
            <person name="Martin F."/>
        </authorList>
    </citation>
    <scope>NUCLEOTIDE SEQUENCE [LARGE SCALE GENOMIC DNA]</scope>
    <source>
        <strain evidence="1 2">CIRM-BRFM 2984</strain>
    </source>
</reference>
<proteinExistence type="predicted"/>
<sequence>MCSSECPPLYSSICSSSCSSPAYSPMPAPDEHTLEHSRRQTRCRGSGMCIKCVGNTTLVVLDQEDNTEHPRVNGGTLIRGAVLLENTENIKSVTLQIDGLLETLPLPASYMATPLVSITSELYRNDDLSLSCPSNLSFSHPFPSKFKYRGELHYLPPSLHMTFNNFHFVKCAYQITVTVVSARHRRASFLTKTNQVHLELIHRPRSRPSQPLLPNPSLVDTVKICPEEWDQCPRAVSIASLPVLCDLFLPSIRVFCVEDQIPFHLQLGTMDQVHTQSFTTSAPPIVKVHLIRKVSMDAGNRPAHRTIMLGEASLQRLASNNDSPATLNWQGEVQCQNPESAVATFSCGEALSVSDMLVVEISPPHECPVHRTSFAFPIKLTTHRWDSYF</sequence>
<keyword evidence="2" id="KW-1185">Reference proteome</keyword>
<comment type="caution">
    <text evidence="1">The sequence shown here is derived from an EMBL/GenBank/DDBJ whole genome shotgun (WGS) entry which is preliminary data.</text>
</comment>
<accession>A0AAW0CTS7</accession>
<dbReference type="AlphaFoldDB" id="A0AAW0CTS7"/>
<dbReference type="Proteomes" id="UP001362999">
    <property type="component" value="Unassembled WGS sequence"/>
</dbReference>
<protein>
    <recommendedName>
        <fullName evidence="3">Arrestin-like N-terminal domain-containing protein</fullName>
    </recommendedName>
</protein>
<evidence type="ECO:0000313" key="2">
    <source>
        <dbReference type="Proteomes" id="UP001362999"/>
    </source>
</evidence>
<gene>
    <name evidence="1" type="ORF">R3P38DRAFT_2890108</name>
</gene>